<proteinExistence type="predicted"/>
<dbReference type="GeneID" id="92073117"/>
<dbReference type="Proteomes" id="UP001391051">
    <property type="component" value="Unassembled WGS sequence"/>
</dbReference>
<sequence>MSTANARSTHMFHQDNSAAMGIGHLDGPADLVRELARRRANEGEQTEMVLITIRKKEDE</sequence>
<keyword evidence="3" id="KW-1185">Reference proteome</keyword>
<evidence type="ECO:0000313" key="3">
    <source>
        <dbReference type="Proteomes" id="UP001391051"/>
    </source>
</evidence>
<name>A0ABR1QKV6_9PEZI</name>
<feature type="region of interest" description="Disordered" evidence="1">
    <location>
        <begin position="1"/>
        <end position="20"/>
    </location>
</feature>
<dbReference type="RefSeq" id="XP_066702682.1">
    <property type="nucleotide sequence ID" value="XM_066840055.1"/>
</dbReference>
<accession>A0ABR1QKV6</accession>
<gene>
    <name evidence="2" type="ORF">PG986_003833</name>
</gene>
<protein>
    <submittedName>
        <fullName evidence="2">Uncharacterized protein</fullName>
    </submittedName>
</protein>
<dbReference type="EMBL" id="JAQQWE010000003">
    <property type="protein sequence ID" value="KAK7958979.1"/>
    <property type="molecule type" value="Genomic_DNA"/>
</dbReference>
<comment type="caution">
    <text evidence="2">The sequence shown here is derived from an EMBL/GenBank/DDBJ whole genome shotgun (WGS) entry which is preliminary data.</text>
</comment>
<reference evidence="2 3" key="1">
    <citation type="submission" date="2023-01" db="EMBL/GenBank/DDBJ databases">
        <title>Analysis of 21 Apiospora genomes using comparative genomics revels a genus with tremendous synthesis potential of carbohydrate active enzymes and secondary metabolites.</title>
        <authorList>
            <person name="Sorensen T."/>
        </authorList>
    </citation>
    <scope>NUCLEOTIDE SEQUENCE [LARGE SCALE GENOMIC DNA]</scope>
    <source>
        <strain evidence="2 3">CBS 24483</strain>
    </source>
</reference>
<evidence type="ECO:0000313" key="2">
    <source>
        <dbReference type="EMBL" id="KAK7958979.1"/>
    </source>
</evidence>
<organism evidence="2 3">
    <name type="scientific">Apiospora aurea</name>
    <dbReference type="NCBI Taxonomy" id="335848"/>
    <lineage>
        <taxon>Eukaryota</taxon>
        <taxon>Fungi</taxon>
        <taxon>Dikarya</taxon>
        <taxon>Ascomycota</taxon>
        <taxon>Pezizomycotina</taxon>
        <taxon>Sordariomycetes</taxon>
        <taxon>Xylariomycetidae</taxon>
        <taxon>Amphisphaeriales</taxon>
        <taxon>Apiosporaceae</taxon>
        <taxon>Apiospora</taxon>
    </lineage>
</organism>
<evidence type="ECO:0000256" key="1">
    <source>
        <dbReference type="SAM" id="MobiDB-lite"/>
    </source>
</evidence>